<accession>A0A1V0B8N8</accession>
<feature type="transmembrane region" description="Helical" evidence="1">
    <location>
        <begin position="228"/>
        <end position="246"/>
    </location>
</feature>
<proteinExistence type="predicted"/>
<dbReference type="EMBL" id="CP020100">
    <property type="protein sequence ID" value="AQZ96251.1"/>
    <property type="molecule type" value="Genomic_DNA"/>
</dbReference>
<dbReference type="AlphaFoldDB" id="A0A1V0B8N8"/>
<name>A0A1V0B8N8_9GAMM</name>
<dbReference type="Proteomes" id="UP000243488">
    <property type="component" value="Chromosome"/>
</dbReference>
<evidence type="ECO:0000313" key="3">
    <source>
        <dbReference type="Proteomes" id="UP000243488"/>
    </source>
</evidence>
<dbReference type="STRING" id="1931241.BVH74_16490"/>
<feature type="transmembrane region" description="Helical" evidence="1">
    <location>
        <begin position="131"/>
        <end position="152"/>
    </location>
</feature>
<dbReference type="RefSeq" id="WP_080051159.1">
    <property type="nucleotide sequence ID" value="NZ_CP020100.1"/>
</dbReference>
<evidence type="ECO:0000313" key="2">
    <source>
        <dbReference type="EMBL" id="AQZ96251.1"/>
    </source>
</evidence>
<feature type="transmembrane region" description="Helical" evidence="1">
    <location>
        <begin position="323"/>
        <end position="342"/>
    </location>
</feature>
<protein>
    <submittedName>
        <fullName evidence="2">Short-chain dehydrogenase</fullName>
    </submittedName>
</protein>
<keyword evidence="1" id="KW-0472">Membrane</keyword>
<dbReference type="InterPro" id="IPR010266">
    <property type="entry name" value="NnrS"/>
</dbReference>
<dbReference type="Pfam" id="PF05940">
    <property type="entry name" value="NnrS"/>
    <property type="match status" value="1"/>
</dbReference>
<feature type="transmembrane region" description="Helical" evidence="1">
    <location>
        <begin position="164"/>
        <end position="187"/>
    </location>
</feature>
<keyword evidence="1" id="KW-1133">Transmembrane helix</keyword>
<feature type="transmembrane region" description="Helical" evidence="1">
    <location>
        <begin position="12"/>
        <end position="34"/>
    </location>
</feature>
<feature type="transmembrane region" description="Helical" evidence="1">
    <location>
        <begin position="291"/>
        <end position="311"/>
    </location>
</feature>
<sequence>MALFGLGFRPFFLAGSLYAALAVPLWIAALFGLIDWQPAGGWLAWHRHEMPFGFAVAIVAGFLLTAVQNWTSIAGLAGRPLALLAGLWLAARLAWLLGAPNWLLIPLDLIFLPAVAIVLGLRLWQVRQARNYPIVLVLGLLTLCNLLSLIGLERNDHGLQRQGALAAIWLIAALIGLIGGRVIPFFTSRGLGLNAQVTAWPWLDHTLLIGGLLLALLVLSGIGLVAAPWQAVLFLVLAAGHLIRLLRWHHPGIWRVPLLWSLHLAYAWLVLALLISGFWHLGWRPGFSQGLHLLTIGAMAGMILAMIARVSLGHTGRPLQPPLSMGVAFALLNLAVPLRVWLAPSQPLAGFWLSSLCWTAAFALFLCHYAPMLWAPRADGKPG</sequence>
<keyword evidence="1" id="KW-0812">Transmembrane</keyword>
<reference evidence="2 3" key="1">
    <citation type="submission" date="2017-03" db="EMBL/GenBank/DDBJ databases">
        <title>Complete genome sequence of the novel DNRA strain Pseudomonas sp. S-6-2 isolated from Chinese polluted river sediment. Journal of Biotechnology.</title>
        <authorList>
            <person name="Li J."/>
            <person name="Xiang F."/>
            <person name="Wang L."/>
            <person name="Xi L."/>
            <person name="Liu J."/>
        </authorList>
    </citation>
    <scope>NUCLEOTIDE SEQUENCE [LARGE SCALE GENOMIC DNA]</scope>
    <source>
        <strain evidence="2 3">S-6-2</strain>
    </source>
</reference>
<feature type="transmembrane region" description="Helical" evidence="1">
    <location>
        <begin position="54"/>
        <end position="73"/>
    </location>
</feature>
<feature type="transmembrane region" description="Helical" evidence="1">
    <location>
        <begin position="103"/>
        <end position="124"/>
    </location>
</feature>
<dbReference type="KEGG" id="ppha:BVH74_16490"/>
<feature type="transmembrane region" description="Helical" evidence="1">
    <location>
        <begin position="199"/>
        <end position="222"/>
    </location>
</feature>
<organism evidence="2 3">
    <name type="scientific">Halopseudomonas phragmitis</name>
    <dbReference type="NCBI Taxonomy" id="1931241"/>
    <lineage>
        <taxon>Bacteria</taxon>
        <taxon>Pseudomonadati</taxon>
        <taxon>Pseudomonadota</taxon>
        <taxon>Gammaproteobacteria</taxon>
        <taxon>Pseudomonadales</taxon>
        <taxon>Pseudomonadaceae</taxon>
        <taxon>Halopseudomonas</taxon>
    </lineage>
</organism>
<keyword evidence="3" id="KW-1185">Reference proteome</keyword>
<feature type="transmembrane region" description="Helical" evidence="1">
    <location>
        <begin position="348"/>
        <end position="367"/>
    </location>
</feature>
<feature type="transmembrane region" description="Helical" evidence="1">
    <location>
        <begin position="258"/>
        <end position="279"/>
    </location>
</feature>
<evidence type="ECO:0000256" key="1">
    <source>
        <dbReference type="SAM" id="Phobius"/>
    </source>
</evidence>
<gene>
    <name evidence="2" type="ORF">BVH74_16490</name>
</gene>
<feature type="transmembrane region" description="Helical" evidence="1">
    <location>
        <begin position="80"/>
        <end position="97"/>
    </location>
</feature>